<evidence type="ECO:0000256" key="5">
    <source>
        <dbReference type="ARBA" id="ARBA00022614"/>
    </source>
</evidence>
<dbReference type="InterPro" id="IPR032675">
    <property type="entry name" value="LRR_dom_sf"/>
</dbReference>
<comment type="similarity">
    <text evidence="2">Belongs to the TBCE family.</text>
</comment>
<dbReference type="SMART" id="SM01052">
    <property type="entry name" value="CAP_GLY"/>
    <property type="match status" value="1"/>
</dbReference>
<evidence type="ECO:0000256" key="2">
    <source>
        <dbReference type="ARBA" id="ARBA00006286"/>
    </source>
</evidence>
<comment type="subcellular location">
    <subcellularLocation>
        <location evidence="1">Cytoplasm</location>
        <location evidence="1">Cytoskeleton</location>
    </subcellularLocation>
</comment>
<keyword evidence="4" id="KW-0963">Cytoplasm</keyword>
<dbReference type="FunCoup" id="F7A4V3">
    <property type="interactions" value="438"/>
</dbReference>
<dbReference type="Pfam" id="PF14560">
    <property type="entry name" value="Ubiquitin_2"/>
    <property type="match status" value="1"/>
</dbReference>
<dbReference type="SUPFAM" id="SSF52058">
    <property type="entry name" value="L domain-like"/>
    <property type="match status" value="1"/>
</dbReference>
<proteinExistence type="inferred from homology"/>
<dbReference type="HOGENOM" id="CLU_017716_5_0_1"/>
<evidence type="ECO:0000256" key="8">
    <source>
        <dbReference type="ARBA" id="ARBA00023212"/>
    </source>
</evidence>
<dbReference type="CDD" id="cd17044">
    <property type="entry name" value="Ubl_TBCE"/>
    <property type="match status" value="1"/>
</dbReference>
<dbReference type="SUPFAM" id="SSF54236">
    <property type="entry name" value="Ubiquitin-like"/>
    <property type="match status" value="1"/>
</dbReference>
<evidence type="ECO:0000259" key="11">
    <source>
        <dbReference type="PROSITE" id="PS50245"/>
    </source>
</evidence>
<dbReference type="STRING" id="7719.ENSCINP00000010437"/>
<dbReference type="GO" id="GO:0007021">
    <property type="term" value="P:tubulin complex assembly"/>
    <property type="evidence" value="ECO:0000318"/>
    <property type="project" value="GO_Central"/>
</dbReference>
<keyword evidence="6" id="KW-0677">Repeat</keyword>
<evidence type="ECO:0000256" key="7">
    <source>
        <dbReference type="ARBA" id="ARBA00023186"/>
    </source>
</evidence>
<dbReference type="InterPro" id="IPR036859">
    <property type="entry name" value="CAP-Gly_dom_sf"/>
</dbReference>
<dbReference type="PANTHER" id="PTHR18849">
    <property type="entry name" value="LEUCINE RICH REPEAT PROTEIN"/>
    <property type="match status" value="1"/>
</dbReference>
<dbReference type="GO" id="GO:0007023">
    <property type="term" value="P:post-chaperonin tubulin folding pathway"/>
    <property type="evidence" value="ECO:0000318"/>
    <property type="project" value="GO_Central"/>
</dbReference>
<dbReference type="AlphaFoldDB" id="F7A4V3"/>
<dbReference type="GO" id="GO:0005737">
    <property type="term" value="C:cytoplasm"/>
    <property type="evidence" value="ECO:0000318"/>
    <property type="project" value="GO_Central"/>
</dbReference>
<dbReference type="PROSITE" id="PS50053">
    <property type="entry name" value="UBIQUITIN_2"/>
    <property type="match status" value="1"/>
</dbReference>
<evidence type="ECO:0000256" key="3">
    <source>
        <dbReference type="ARBA" id="ARBA00015004"/>
    </source>
</evidence>
<protein>
    <recommendedName>
        <fullName evidence="3">Tubulin-specific chaperone E</fullName>
    </recommendedName>
    <alternativeName>
        <fullName evidence="9">Tubulin-folding cofactor E</fullName>
    </alternativeName>
</protein>
<dbReference type="Gene3D" id="3.10.20.90">
    <property type="entry name" value="Phosphatidylinositol 3-kinase Catalytic Subunit, Chain A, domain 1"/>
    <property type="match status" value="1"/>
</dbReference>
<accession>F7A4V3</accession>
<name>F7A4V3_CIOIN</name>
<evidence type="ECO:0000256" key="9">
    <source>
        <dbReference type="ARBA" id="ARBA00030180"/>
    </source>
</evidence>
<evidence type="ECO:0000313" key="13">
    <source>
        <dbReference type="Proteomes" id="UP000008144"/>
    </source>
</evidence>
<evidence type="ECO:0000259" key="10">
    <source>
        <dbReference type="PROSITE" id="PS50053"/>
    </source>
</evidence>
<evidence type="ECO:0000313" key="12">
    <source>
        <dbReference type="Ensembl" id="ENSCINP00000010437.3"/>
    </source>
</evidence>
<evidence type="ECO:0000256" key="6">
    <source>
        <dbReference type="ARBA" id="ARBA00022737"/>
    </source>
</evidence>
<keyword evidence="7" id="KW-0143">Chaperone</keyword>
<reference evidence="13" key="1">
    <citation type="journal article" date="2002" name="Science">
        <title>The draft genome of Ciona intestinalis: insights into chordate and vertebrate origins.</title>
        <authorList>
            <person name="Dehal P."/>
            <person name="Satou Y."/>
            <person name="Campbell R.K."/>
            <person name="Chapman J."/>
            <person name="Degnan B."/>
            <person name="De Tomaso A."/>
            <person name="Davidson B."/>
            <person name="Di Gregorio A."/>
            <person name="Gelpke M."/>
            <person name="Goodstein D.M."/>
            <person name="Harafuji N."/>
            <person name="Hastings K.E."/>
            <person name="Ho I."/>
            <person name="Hotta K."/>
            <person name="Huang W."/>
            <person name="Kawashima T."/>
            <person name="Lemaire P."/>
            <person name="Martinez D."/>
            <person name="Meinertzhagen I.A."/>
            <person name="Necula S."/>
            <person name="Nonaka M."/>
            <person name="Putnam N."/>
            <person name="Rash S."/>
            <person name="Saiga H."/>
            <person name="Satake M."/>
            <person name="Terry A."/>
            <person name="Yamada L."/>
            <person name="Wang H.G."/>
            <person name="Awazu S."/>
            <person name="Azumi K."/>
            <person name="Boore J."/>
            <person name="Branno M."/>
            <person name="Chin-Bow S."/>
            <person name="DeSantis R."/>
            <person name="Doyle S."/>
            <person name="Francino P."/>
            <person name="Keys D.N."/>
            <person name="Haga S."/>
            <person name="Hayashi H."/>
            <person name="Hino K."/>
            <person name="Imai K.S."/>
            <person name="Inaba K."/>
            <person name="Kano S."/>
            <person name="Kobayashi K."/>
            <person name="Kobayashi M."/>
            <person name="Lee B.I."/>
            <person name="Makabe K.W."/>
            <person name="Manohar C."/>
            <person name="Matassi G."/>
            <person name="Medina M."/>
            <person name="Mochizuki Y."/>
            <person name="Mount S."/>
            <person name="Morishita T."/>
            <person name="Miura S."/>
            <person name="Nakayama A."/>
            <person name="Nishizaka S."/>
            <person name="Nomoto H."/>
            <person name="Ohta F."/>
            <person name="Oishi K."/>
            <person name="Rigoutsos I."/>
            <person name="Sano M."/>
            <person name="Sasaki A."/>
            <person name="Sasakura Y."/>
            <person name="Shoguchi E."/>
            <person name="Shin-i T."/>
            <person name="Spagnuolo A."/>
            <person name="Stainier D."/>
            <person name="Suzuki M.M."/>
            <person name="Tassy O."/>
            <person name="Takatori N."/>
            <person name="Tokuoka M."/>
            <person name="Yagi K."/>
            <person name="Yoshizaki F."/>
            <person name="Wada S."/>
            <person name="Zhang C."/>
            <person name="Hyatt P.D."/>
            <person name="Larimer F."/>
            <person name="Detter C."/>
            <person name="Doggett N."/>
            <person name="Glavina T."/>
            <person name="Hawkins T."/>
            <person name="Richardson P."/>
            <person name="Lucas S."/>
            <person name="Kohara Y."/>
            <person name="Levine M."/>
            <person name="Satoh N."/>
            <person name="Rokhsar D.S."/>
        </authorList>
    </citation>
    <scope>NUCLEOTIDE SEQUENCE [LARGE SCALE GENOMIC DNA]</scope>
</reference>
<dbReference type="GO" id="GO:0005856">
    <property type="term" value="C:cytoskeleton"/>
    <property type="evidence" value="ECO:0007669"/>
    <property type="project" value="UniProtKB-SubCell"/>
</dbReference>
<dbReference type="InterPro" id="IPR000938">
    <property type="entry name" value="CAP-Gly_domain"/>
</dbReference>
<dbReference type="Proteomes" id="UP000008144">
    <property type="component" value="Chromosome 4"/>
</dbReference>
<dbReference type="Ensembl" id="ENSCINT00000010437.3">
    <property type="protein sequence ID" value="ENSCINP00000010437.3"/>
    <property type="gene ID" value="ENSCING00000005060.3"/>
</dbReference>
<dbReference type="InParanoid" id="F7A4V3"/>
<evidence type="ECO:0000256" key="4">
    <source>
        <dbReference type="ARBA" id="ARBA00022490"/>
    </source>
</evidence>
<dbReference type="PROSITE" id="PS50245">
    <property type="entry name" value="CAP_GLY_2"/>
    <property type="match status" value="1"/>
</dbReference>
<dbReference type="GO" id="GO:0043014">
    <property type="term" value="F:alpha-tubulin binding"/>
    <property type="evidence" value="ECO:0000318"/>
    <property type="project" value="GO_Central"/>
</dbReference>
<dbReference type="InterPro" id="IPR000626">
    <property type="entry name" value="Ubiquitin-like_dom"/>
</dbReference>
<dbReference type="GO" id="GO:0000226">
    <property type="term" value="P:microtubule cytoskeleton organization"/>
    <property type="evidence" value="ECO:0000318"/>
    <property type="project" value="GO_Central"/>
</dbReference>
<keyword evidence="8" id="KW-0206">Cytoskeleton</keyword>
<dbReference type="EMBL" id="EAAA01001987">
    <property type="status" value="NOT_ANNOTATED_CDS"/>
    <property type="molecule type" value="Genomic_DNA"/>
</dbReference>
<reference evidence="12" key="3">
    <citation type="submission" date="2025-08" db="UniProtKB">
        <authorList>
            <consortium name="Ensembl"/>
        </authorList>
    </citation>
    <scope>IDENTIFICATION</scope>
</reference>
<dbReference type="SUPFAM" id="SSF74924">
    <property type="entry name" value="Cap-Gly domain"/>
    <property type="match status" value="1"/>
</dbReference>
<dbReference type="Gene3D" id="2.30.30.190">
    <property type="entry name" value="CAP Gly-rich-like domain"/>
    <property type="match status" value="1"/>
</dbReference>
<dbReference type="OMA" id="SEESHMF"/>
<dbReference type="Gene3D" id="3.80.10.10">
    <property type="entry name" value="Ribonuclease Inhibitor"/>
    <property type="match status" value="2"/>
</dbReference>
<feature type="domain" description="Ubiquitin-like" evidence="10">
    <location>
        <begin position="446"/>
        <end position="526"/>
    </location>
</feature>
<dbReference type="InterPro" id="IPR029071">
    <property type="entry name" value="Ubiquitin-like_domsf"/>
</dbReference>
<reference evidence="12" key="2">
    <citation type="journal article" date="2008" name="Genome Biol.">
        <title>Improved genome assembly and evidence-based global gene model set for the chordate Ciona intestinalis: new insight into intron and operon populations.</title>
        <authorList>
            <person name="Satou Y."/>
            <person name="Mineta K."/>
            <person name="Ogasawara M."/>
            <person name="Sasakura Y."/>
            <person name="Shoguchi E."/>
            <person name="Ueno K."/>
            <person name="Yamada L."/>
            <person name="Matsumoto J."/>
            <person name="Wasserscheid J."/>
            <person name="Dewar K."/>
            <person name="Wiley G.B."/>
            <person name="Macmil S.L."/>
            <person name="Roe B.A."/>
            <person name="Zeller R.W."/>
            <person name="Hastings K.E."/>
            <person name="Lemaire P."/>
            <person name="Lindquist E."/>
            <person name="Endo T."/>
            <person name="Hotta K."/>
            <person name="Inaba K."/>
        </authorList>
    </citation>
    <scope>NUCLEOTIDE SEQUENCE [LARGE SCALE GENOMIC DNA]</scope>
    <source>
        <strain evidence="12">wild type</strain>
    </source>
</reference>
<dbReference type="GeneTree" id="ENSGT00530000063405"/>
<dbReference type="PANTHER" id="PTHR18849:SF0">
    <property type="entry name" value="CILIA- AND FLAGELLA-ASSOCIATED PROTEIN 410-RELATED"/>
    <property type="match status" value="1"/>
</dbReference>
<keyword evidence="13" id="KW-1185">Reference proteome</keyword>
<evidence type="ECO:0000256" key="1">
    <source>
        <dbReference type="ARBA" id="ARBA00004245"/>
    </source>
</evidence>
<dbReference type="Pfam" id="PF01302">
    <property type="entry name" value="CAP_GLY"/>
    <property type="match status" value="1"/>
</dbReference>
<feature type="domain" description="CAP-Gly" evidence="11">
    <location>
        <begin position="26"/>
        <end position="72"/>
    </location>
</feature>
<sequence>MHNMESLCIGSRISVTGDSATVKYIGTVPPTKGEWLGVEWDDPTRGRHDGTKDGVAYFKCRNRHKTSGSFIRATKANFGVSICDAITDRYTLPTESGDSHMNDMYLGNIKIMKKIETVGMDQVQKQFGKLNQLKQIILRDQIISSAGTVGQLATLTPSLVELNLSKNLISSWDTVCDIVKQLPCLKVLNLSENIMQVTDKALSQPEVFANIDTMVLNKCSLSWEELLTCTTMWPQVTELHIEANNMTHLSPPGDKLNHVKLLHLSGNPLNSWHEVQQLSQLPMLSCLLIKECELSDLFIKPEEKGCLINKIQFISPLLLVMQQVHDLNPLNNLPEFIELHFRKNPALNQDRYDAIHDIIVAKIKRLQRLDRLSVTQQSRFTAEMDYLRKYGVEWRESGGHQDPERNQPSQEFIENHPRYMELIAEHGAPDDKQFMKMSSALKGNLLELIIEAPVKPDFKPVTKKLPKSMSIGSLKLLIQKLTKIEIRNQRLVYISKENPDHVVELDRDHETLHDVSIDPGDTIQVLSGYHWAKKTSRRKPRH</sequence>
<organism evidence="12 13">
    <name type="scientific">Ciona intestinalis</name>
    <name type="common">Transparent sea squirt</name>
    <name type="synonym">Ascidia intestinalis</name>
    <dbReference type="NCBI Taxonomy" id="7719"/>
    <lineage>
        <taxon>Eukaryota</taxon>
        <taxon>Metazoa</taxon>
        <taxon>Chordata</taxon>
        <taxon>Tunicata</taxon>
        <taxon>Ascidiacea</taxon>
        <taxon>Phlebobranchia</taxon>
        <taxon>Cionidae</taxon>
        <taxon>Ciona</taxon>
    </lineage>
</organism>
<dbReference type="InterPro" id="IPR044079">
    <property type="entry name" value="Ubl_TBCE"/>
</dbReference>
<reference evidence="12" key="4">
    <citation type="submission" date="2025-09" db="UniProtKB">
        <authorList>
            <consortium name="Ensembl"/>
        </authorList>
    </citation>
    <scope>IDENTIFICATION</scope>
</reference>
<keyword evidence="5" id="KW-0433">Leucine-rich repeat</keyword>